<keyword evidence="6" id="KW-1185">Reference proteome</keyword>
<dbReference type="Gene3D" id="3.30.30.10">
    <property type="entry name" value="Knottin, scorpion toxin-like"/>
    <property type="match status" value="1"/>
</dbReference>
<reference evidence="5" key="1">
    <citation type="submission" date="2023-07" db="EMBL/GenBank/DDBJ databases">
        <title>A chromosome-level genome assembly of Lolium multiflorum.</title>
        <authorList>
            <person name="Chen Y."/>
            <person name="Copetti D."/>
            <person name="Kolliker R."/>
            <person name="Studer B."/>
        </authorList>
    </citation>
    <scope>NUCLEOTIDE SEQUENCE</scope>
    <source>
        <strain evidence="5">02402/16</strain>
        <tissue evidence="5">Leaf</tissue>
    </source>
</reference>
<organism evidence="5 6">
    <name type="scientific">Lolium multiflorum</name>
    <name type="common">Italian ryegrass</name>
    <name type="synonym">Lolium perenne subsp. multiflorum</name>
    <dbReference type="NCBI Taxonomy" id="4521"/>
    <lineage>
        <taxon>Eukaryota</taxon>
        <taxon>Viridiplantae</taxon>
        <taxon>Streptophyta</taxon>
        <taxon>Embryophyta</taxon>
        <taxon>Tracheophyta</taxon>
        <taxon>Spermatophyta</taxon>
        <taxon>Magnoliopsida</taxon>
        <taxon>Liliopsida</taxon>
        <taxon>Poales</taxon>
        <taxon>Poaceae</taxon>
        <taxon>BOP clade</taxon>
        <taxon>Pooideae</taxon>
        <taxon>Poodae</taxon>
        <taxon>Poeae</taxon>
        <taxon>Poeae Chloroplast Group 2 (Poeae type)</taxon>
        <taxon>Loliodinae</taxon>
        <taxon>Loliinae</taxon>
        <taxon>Lolium</taxon>
    </lineage>
</organism>
<protein>
    <recommendedName>
        <fullName evidence="4">Knottins-like domain-containing protein</fullName>
    </recommendedName>
</protein>
<evidence type="ECO:0000256" key="2">
    <source>
        <dbReference type="ARBA" id="ARBA00023157"/>
    </source>
</evidence>
<feature type="signal peptide" evidence="3">
    <location>
        <begin position="1"/>
        <end position="32"/>
    </location>
</feature>
<dbReference type="SMART" id="SM00505">
    <property type="entry name" value="Knot1"/>
    <property type="match status" value="1"/>
</dbReference>
<comment type="caution">
    <text evidence="5">The sequence shown here is derived from an EMBL/GenBank/DDBJ whole genome shotgun (WGS) entry which is preliminary data.</text>
</comment>
<feature type="domain" description="Knottins-like" evidence="4">
    <location>
        <begin position="38"/>
        <end position="85"/>
    </location>
</feature>
<feature type="chain" id="PRO_5042162555" description="Knottins-like domain-containing protein" evidence="3">
    <location>
        <begin position="33"/>
        <end position="87"/>
    </location>
</feature>
<evidence type="ECO:0000313" key="6">
    <source>
        <dbReference type="Proteomes" id="UP001231189"/>
    </source>
</evidence>
<evidence type="ECO:0000256" key="3">
    <source>
        <dbReference type="SAM" id="SignalP"/>
    </source>
</evidence>
<keyword evidence="1 3" id="KW-0732">Signal</keyword>
<dbReference type="InterPro" id="IPR008176">
    <property type="entry name" value="Defensin_plant"/>
</dbReference>
<dbReference type="PANTHER" id="PTHR33147:SF39">
    <property type="entry name" value="DRO1 PROTEIN-RELATED"/>
    <property type="match status" value="1"/>
</dbReference>
<dbReference type="EMBL" id="JAUUTY010000002">
    <property type="protein sequence ID" value="KAK1684250.1"/>
    <property type="molecule type" value="Genomic_DNA"/>
</dbReference>
<keyword evidence="2" id="KW-1015">Disulfide bond</keyword>
<accession>A0AAD8TKE6</accession>
<dbReference type="GO" id="GO:0006952">
    <property type="term" value="P:defense response"/>
    <property type="evidence" value="ECO:0007669"/>
    <property type="project" value="InterPro"/>
</dbReference>
<dbReference type="InterPro" id="IPR036574">
    <property type="entry name" value="Scorpion_toxin-like_sf"/>
</dbReference>
<evidence type="ECO:0000256" key="1">
    <source>
        <dbReference type="ARBA" id="ARBA00022729"/>
    </source>
</evidence>
<dbReference type="Proteomes" id="UP001231189">
    <property type="component" value="Unassembled WGS sequence"/>
</dbReference>
<dbReference type="SUPFAM" id="SSF57095">
    <property type="entry name" value="Scorpion toxin-like"/>
    <property type="match status" value="1"/>
</dbReference>
<evidence type="ECO:0000313" key="5">
    <source>
        <dbReference type="EMBL" id="KAK1684250.1"/>
    </source>
</evidence>
<gene>
    <name evidence="5" type="ORF">QYE76_045098</name>
</gene>
<dbReference type="PRINTS" id="PR00288">
    <property type="entry name" value="PUROTHIONIN"/>
</dbReference>
<proteinExistence type="predicted"/>
<dbReference type="PANTHER" id="PTHR33147">
    <property type="entry name" value="DEFENSIN-LIKE PROTEIN 1"/>
    <property type="match status" value="1"/>
</dbReference>
<dbReference type="PROSITE" id="PS00940">
    <property type="entry name" value="GAMMA_THIONIN"/>
    <property type="match status" value="1"/>
</dbReference>
<dbReference type="Pfam" id="PF00304">
    <property type="entry name" value="Gamma-thionin"/>
    <property type="match status" value="1"/>
</dbReference>
<name>A0AAD8TKE6_LOLMU</name>
<evidence type="ECO:0000259" key="4">
    <source>
        <dbReference type="SMART" id="SM00505"/>
    </source>
</evidence>
<dbReference type="InterPro" id="IPR003614">
    <property type="entry name" value="Knottins"/>
</dbReference>
<dbReference type="AlphaFoldDB" id="A0AAD8TKE6"/>
<sequence>MAPISRRMVASALFVLLLLAATEMGTTRVAEARHRHRHCESQSHRFRGACWSDSNCAHVCNTEGFPSGNCKFHGFESKCFCKKPCST</sequence>